<evidence type="ECO:0008006" key="3">
    <source>
        <dbReference type="Google" id="ProtNLM"/>
    </source>
</evidence>
<dbReference type="EMBL" id="JAAMOZ010000001">
    <property type="protein sequence ID" value="NIH55687.1"/>
    <property type="molecule type" value="Genomic_DNA"/>
</dbReference>
<protein>
    <recommendedName>
        <fullName evidence="3">Dehydratase medium subunit</fullName>
    </recommendedName>
</protein>
<name>A0ABX0SG72_9ACTN</name>
<gene>
    <name evidence="1" type="ORF">FB473_000332</name>
</gene>
<dbReference type="Proteomes" id="UP000749311">
    <property type="component" value="Unassembled WGS sequence"/>
</dbReference>
<dbReference type="InterPro" id="IPR010254">
    <property type="entry name" value="B12-dep_deHydtase_bsu"/>
</dbReference>
<dbReference type="Pfam" id="PF02288">
    <property type="entry name" value="Dehydratase_MU"/>
    <property type="match status" value="1"/>
</dbReference>
<dbReference type="Gene3D" id="3.40.50.10150">
    <property type="entry name" value="B12-dependent dehydatase associated subunit"/>
    <property type="match status" value="1"/>
</dbReference>
<evidence type="ECO:0000313" key="2">
    <source>
        <dbReference type="Proteomes" id="UP000749311"/>
    </source>
</evidence>
<accession>A0ABX0SG72</accession>
<proteinExistence type="predicted"/>
<reference evidence="1 2" key="1">
    <citation type="submission" date="2020-02" db="EMBL/GenBank/DDBJ databases">
        <title>Sequencing the genomes of 1000 actinobacteria strains.</title>
        <authorList>
            <person name="Klenk H.-P."/>
        </authorList>
    </citation>
    <scope>NUCLEOTIDE SEQUENCE [LARGE SCALE GENOMIC DNA]</scope>
    <source>
        <strain evidence="1 2">DSM 19609</strain>
    </source>
</reference>
<sequence>MSEQRPTVCVRVHDAVSDAQIAEVLHGLEEEGVPAEVSRHTELSPLTLAHDASRQSRLGVGIGASLDYLVITTEKLPVEQPYLALTLNRSADSDRAAGANAARLVKRMPLLDLAN</sequence>
<organism evidence="1 2">
    <name type="scientific">Brooklawnia cerclae</name>
    <dbReference type="NCBI Taxonomy" id="349934"/>
    <lineage>
        <taxon>Bacteria</taxon>
        <taxon>Bacillati</taxon>
        <taxon>Actinomycetota</taxon>
        <taxon>Actinomycetes</taxon>
        <taxon>Propionibacteriales</taxon>
        <taxon>Propionibacteriaceae</taxon>
        <taxon>Brooklawnia</taxon>
    </lineage>
</organism>
<keyword evidence="2" id="KW-1185">Reference proteome</keyword>
<dbReference type="InterPro" id="IPR003208">
    <property type="entry name" value="Dehydtase/Dehydtase_re"/>
</dbReference>
<dbReference type="SUPFAM" id="SSF52968">
    <property type="entry name" value="B12-dependent dehydatase associated subunit"/>
    <property type="match status" value="1"/>
</dbReference>
<dbReference type="RefSeq" id="WP_167164233.1">
    <property type="nucleotide sequence ID" value="NZ_BAAAOO010000012.1"/>
</dbReference>
<evidence type="ECO:0000313" key="1">
    <source>
        <dbReference type="EMBL" id="NIH55687.1"/>
    </source>
</evidence>
<comment type="caution">
    <text evidence="1">The sequence shown here is derived from an EMBL/GenBank/DDBJ whole genome shotgun (WGS) entry which is preliminary data.</text>
</comment>